<dbReference type="Gene3D" id="3.40.50.720">
    <property type="entry name" value="NAD(P)-binding Rossmann-like Domain"/>
    <property type="match status" value="1"/>
</dbReference>
<dbReference type="Proteomes" id="UP000015729">
    <property type="component" value="Unassembled WGS sequence"/>
</dbReference>
<dbReference type="PROSITE" id="PS00061">
    <property type="entry name" value="ADH_SHORT"/>
    <property type="match status" value="1"/>
</dbReference>
<evidence type="ECO:0000313" key="4">
    <source>
        <dbReference type="EMBL" id="EPN38179.1"/>
    </source>
</evidence>
<dbReference type="PANTHER" id="PTHR43976:SF16">
    <property type="entry name" value="SHORT-CHAIN DEHYDROGENASE_REDUCTASE FAMILY PROTEIN"/>
    <property type="match status" value="1"/>
</dbReference>
<sequence length="279" mass="29573">MTSSKTAAKVWFITGASRGFGRVWAAAALERGDKVAVTARDVSSVQALVDQYADAVLALRLDVTDRQAVFEAVATAKAHFGQIDVVVSNAGYGHQGAVEEVSEAEARAQMDTNFFGTMWLAQASMEVFRAQGHGHLLAVSSVLGVFSAPTFGIYSASKFAVEGLFEALAQEAGFFGARVTLIEPAGYATDFNSGSSAKYSAPIAEYQPVRDALAQAFEGYAFGDPEATARAILAVVDAVNPPLRIALGAAAVDELSNTYEGRLATWDEWREVSISAQGW</sequence>
<dbReference type="PANTHER" id="PTHR43976">
    <property type="entry name" value="SHORT CHAIN DEHYDROGENASE"/>
    <property type="match status" value="1"/>
</dbReference>
<evidence type="ECO:0000256" key="2">
    <source>
        <dbReference type="ARBA" id="ARBA00023002"/>
    </source>
</evidence>
<dbReference type="AlphaFoldDB" id="S6T8W5"/>
<comment type="similarity">
    <text evidence="1 3">Belongs to the short-chain dehydrogenases/reductases (SDR) family.</text>
</comment>
<dbReference type="NCBIfam" id="NF006114">
    <property type="entry name" value="PRK08263.1"/>
    <property type="match status" value="1"/>
</dbReference>
<dbReference type="InterPro" id="IPR051911">
    <property type="entry name" value="SDR_oxidoreductase"/>
</dbReference>
<dbReference type="InterPro" id="IPR036291">
    <property type="entry name" value="NAD(P)-bd_dom_sf"/>
</dbReference>
<gene>
    <name evidence="4" type="ORF">A244_32279</name>
</gene>
<dbReference type="CDD" id="cd05374">
    <property type="entry name" value="17beta-HSD-like_SDR_c"/>
    <property type="match status" value="1"/>
</dbReference>
<dbReference type="EMBL" id="AOKG01002226">
    <property type="protein sequence ID" value="EPN38179.1"/>
    <property type="molecule type" value="Genomic_DNA"/>
</dbReference>
<dbReference type="Pfam" id="PF00106">
    <property type="entry name" value="adh_short"/>
    <property type="match status" value="1"/>
</dbReference>
<dbReference type="PRINTS" id="PR00080">
    <property type="entry name" value="SDRFAMILY"/>
</dbReference>
<evidence type="ECO:0000313" key="5">
    <source>
        <dbReference type="Proteomes" id="UP000015729"/>
    </source>
</evidence>
<dbReference type="PRINTS" id="PR00081">
    <property type="entry name" value="GDHRDH"/>
</dbReference>
<protein>
    <submittedName>
        <fullName evidence="4">Short-chain dehydrogenase/reductase SDR</fullName>
    </submittedName>
</protein>
<organism evidence="4 5">
    <name type="scientific">Pseudomonas syringae pv. actinidiae ICMP 18807</name>
    <dbReference type="NCBI Taxonomy" id="1194404"/>
    <lineage>
        <taxon>Bacteria</taxon>
        <taxon>Pseudomonadati</taxon>
        <taxon>Pseudomonadota</taxon>
        <taxon>Gammaproteobacteria</taxon>
        <taxon>Pseudomonadales</taxon>
        <taxon>Pseudomonadaceae</taxon>
        <taxon>Pseudomonas</taxon>
        <taxon>Pseudomonas syringae</taxon>
    </lineage>
</organism>
<evidence type="ECO:0000256" key="1">
    <source>
        <dbReference type="ARBA" id="ARBA00006484"/>
    </source>
</evidence>
<dbReference type="PATRIC" id="fig|1194404.4.peg.6641"/>
<reference evidence="4 5" key="1">
    <citation type="journal article" date="2013" name="PLoS Pathog.">
        <title>Genomic analysis of the Kiwifruit pathogen Pseudomonas syringae pv. actinidiae provides insight into the origins of an emergent plant disease.</title>
        <authorList>
            <person name="McCann H.C."/>
            <person name="Rikkerink E.H."/>
            <person name="Bertels F."/>
            <person name="Fiers M."/>
            <person name="Lu A."/>
            <person name="Rees-George J."/>
            <person name="Andersen M.T."/>
            <person name="Gleave A.P."/>
            <person name="Haubold B."/>
            <person name="Wohlers M.W."/>
            <person name="Guttman D.S."/>
            <person name="Wang P.W."/>
            <person name="Straub C."/>
            <person name="Vanneste J.L."/>
            <person name="Rainey P.B."/>
            <person name="Templeton M.D."/>
        </authorList>
    </citation>
    <scope>NUCLEOTIDE SEQUENCE [LARGE SCALE GENOMIC DNA]</scope>
    <source>
        <strain evidence="4 5">ICMP 18807</strain>
    </source>
</reference>
<dbReference type="RefSeq" id="WP_017709208.1">
    <property type="nucleotide sequence ID" value="NZ_ANJL01000026.1"/>
</dbReference>
<proteinExistence type="inferred from homology"/>
<comment type="caution">
    <text evidence="4">The sequence shown here is derived from an EMBL/GenBank/DDBJ whole genome shotgun (WGS) entry which is preliminary data.</text>
</comment>
<dbReference type="InterPro" id="IPR020904">
    <property type="entry name" value="Sc_DH/Rdtase_CS"/>
</dbReference>
<dbReference type="InterPro" id="IPR002347">
    <property type="entry name" value="SDR_fam"/>
</dbReference>
<dbReference type="GO" id="GO:0016491">
    <property type="term" value="F:oxidoreductase activity"/>
    <property type="evidence" value="ECO:0007669"/>
    <property type="project" value="UniProtKB-KW"/>
</dbReference>
<name>S6T8W5_PSESF</name>
<keyword evidence="2" id="KW-0560">Oxidoreductase</keyword>
<accession>S6T8W5</accession>
<evidence type="ECO:0000256" key="3">
    <source>
        <dbReference type="RuleBase" id="RU000363"/>
    </source>
</evidence>
<dbReference type="SUPFAM" id="SSF51735">
    <property type="entry name" value="NAD(P)-binding Rossmann-fold domains"/>
    <property type="match status" value="1"/>
</dbReference>